<name>A0A2I1JWA3_9LACT</name>
<evidence type="ECO:0000313" key="4">
    <source>
        <dbReference type="Proteomes" id="UP000234384"/>
    </source>
</evidence>
<dbReference type="PANTHER" id="PTHR30290">
    <property type="entry name" value="PERIPLASMIC BINDING COMPONENT OF ABC TRANSPORTER"/>
    <property type="match status" value="1"/>
</dbReference>
<dbReference type="PANTHER" id="PTHR30290:SF38">
    <property type="entry name" value="D,D-DIPEPTIDE-BINDING PERIPLASMIC PROTEIN DDPA-RELATED"/>
    <property type="match status" value="1"/>
</dbReference>
<dbReference type="RefSeq" id="WP_101954631.1">
    <property type="nucleotide sequence ID" value="NZ_PKHE01000021.1"/>
</dbReference>
<dbReference type="InterPro" id="IPR039424">
    <property type="entry name" value="SBP_5"/>
</dbReference>
<gene>
    <name evidence="3" type="ORF">CYJ57_06690</name>
</gene>
<dbReference type="GO" id="GO:0043190">
    <property type="term" value="C:ATP-binding cassette (ABC) transporter complex"/>
    <property type="evidence" value="ECO:0007669"/>
    <property type="project" value="InterPro"/>
</dbReference>
<protein>
    <submittedName>
        <fullName evidence="3">ABC transporter substrate-binding protein</fullName>
    </submittedName>
</protein>
<comment type="caution">
    <text evidence="3">The sequence shown here is derived from an EMBL/GenBank/DDBJ whole genome shotgun (WGS) entry which is preliminary data.</text>
</comment>
<dbReference type="OrthoDB" id="9796817at2"/>
<evidence type="ECO:0000313" key="3">
    <source>
        <dbReference type="EMBL" id="PKY87660.1"/>
    </source>
</evidence>
<dbReference type="PIRSF" id="PIRSF002741">
    <property type="entry name" value="MppA"/>
    <property type="match status" value="1"/>
</dbReference>
<dbReference type="InterPro" id="IPR030678">
    <property type="entry name" value="Peptide/Ni-bd"/>
</dbReference>
<dbReference type="Gene3D" id="3.10.105.10">
    <property type="entry name" value="Dipeptide-binding Protein, Domain 3"/>
    <property type="match status" value="1"/>
</dbReference>
<dbReference type="Pfam" id="PF00496">
    <property type="entry name" value="SBP_bac_5"/>
    <property type="match status" value="1"/>
</dbReference>
<dbReference type="InterPro" id="IPR000914">
    <property type="entry name" value="SBP_5_dom"/>
</dbReference>
<dbReference type="Proteomes" id="UP000234384">
    <property type="component" value="Unassembled WGS sequence"/>
</dbReference>
<accession>A0A2I1JWA3</accession>
<organism evidence="3 4">
    <name type="scientific">Falseniella ignava</name>
    <dbReference type="NCBI Taxonomy" id="137730"/>
    <lineage>
        <taxon>Bacteria</taxon>
        <taxon>Bacillati</taxon>
        <taxon>Bacillota</taxon>
        <taxon>Bacilli</taxon>
        <taxon>Lactobacillales</taxon>
        <taxon>Aerococcaceae</taxon>
        <taxon>Falseniella</taxon>
    </lineage>
</organism>
<keyword evidence="1" id="KW-0732">Signal</keyword>
<dbReference type="GO" id="GO:0015833">
    <property type="term" value="P:peptide transport"/>
    <property type="evidence" value="ECO:0007669"/>
    <property type="project" value="TreeGrafter"/>
</dbReference>
<dbReference type="Gene3D" id="3.90.76.10">
    <property type="entry name" value="Dipeptide-binding Protein, Domain 1"/>
    <property type="match status" value="1"/>
</dbReference>
<feature type="domain" description="Solute-binding protein family 5" evidence="2">
    <location>
        <begin position="75"/>
        <end position="428"/>
    </location>
</feature>
<dbReference type="GO" id="GO:0042597">
    <property type="term" value="C:periplasmic space"/>
    <property type="evidence" value="ECO:0007669"/>
    <property type="project" value="UniProtKB-ARBA"/>
</dbReference>
<dbReference type="GO" id="GO:1904680">
    <property type="term" value="F:peptide transmembrane transporter activity"/>
    <property type="evidence" value="ECO:0007669"/>
    <property type="project" value="TreeGrafter"/>
</dbReference>
<proteinExistence type="predicted"/>
<evidence type="ECO:0000259" key="2">
    <source>
        <dbReference type="Pfam" id="PF00496"/>
    </source>
</evidence>
<evidence type="ECO:0000256" key="1">
    <source>
        <dbReference type="ARBA" id="ARBA00022729"/>
    </source>
</evidence>
<dbReference type="AlphaFoldDB" id="A0A2I1JWA3"/>
<dbReference type="Gene3D" id="3.40.190.10">
    <property type="entry name" value="Periplasmic binding protein-like II"/>
    <property type="match status" value="1"/>
</dbReference>
<reference evidence="3 4" key="1">
    <citation type="submission" date="2017-12" db="EMBL/GenBank/DDBJ databases">
        <title>Phylogenetic diversity of female urinary microbiome.</title>
        <authorList>
            <person name="Thomas-White K."/>
            <person name="Wolfe A.J."/>
        </authorList>
    </citation>
    <scope>NUCLEOTIDE SEQUENCE [LARGE SCALE GENOMIC DNA]</scope>
    <source>
        <strain evidence="3 4">UMB0898</strain>
    </source>
</reference>
<dbReference type="SUPFAM" id="SSF53850">
    <property type="entry name" value="Periplasmic binding protein-like II"/>
    <property type="match status" value="1"/>
</dbReference>
<dbReference type="EMBL" id="PKHE01000021">
    <property type="protein sequence ID" value="PKY87660.1"/>
    <property type="molecule type" value="Genomic_DNA"/>
</dbReference>
<sequence>MKNMKRIITMISSIILILSGSLPIFHAQEYKDTINVAMTAEPPSMDPPRTVANVALNIGLHIYETLYTMDEEFNPQPMLAEGYEVNDDMTEYTFTLRQGVKFHNGEEMKASDVAASMNYWLNTSDRAKNLLKGGNFEVVDDYTVKASFSEPAKDLVTIMASRPTFPAIRPKAAIDAAGDNGVTEYIGTGPYRFEDWKHDQYVHLVANEDYQPREEEPSGYAGRREPLTQNIYYHIVPDSGTRVAGILSGTYDIAEDIPSDNYEMMESNPDLQILTSGGGTLVASLNVTEGPLADLQVRRAIEMGIDNDAIGQAGYGNSSLFDVNPNYMNPDHVIWGEVPALDYYNKKDVEGAKKLLAESSYNGEEIVLLTTPDYLEMYNATVALQQQLTNIGINAKIDAYDFPTFMERKEDTSNWDIFITSNGYQVLPQQVLSLTPSWSNATDETFIEKIELVKEAVDEAEQKAVYHDLLQFIYNDYISSNVFAQYKSFIVANKNIEGLTYLQMPFLWNTQVTQ</sequence>